<dbReference type="AlphaFoldDB" id="A0A9N9PYY1"/>
<evidence type="ECO:0000256" key="3">
    <source>
        <dbReference type="ARBA" id="ARBA00008242"/>
    </source>
</evidence>
<dbReference type="EMBL" id="CAJVRM010000346">
    <property type="protein sequence ID" value="CAG8979933.1"/>
    <property type="molecule type" value="Genomic_DNA"/>
</dbReference>
<dbReference type="Gene3D" id="3.30.930.10">
    <property type="entry name" value="Bira Bifunctional Protein, Domain 2"/>
    <property type="match status" value="1"/>
</dbReference>
<dbReference type="InterPro" id="IPR004562">
    <property type="entry name" value="LipoylTrfase_LipoateP_Ligase"/>
</dbReference>
<dbReference type="GO" id="GO:0009249">
    <property type="term" value="P:protein lipoylation"/>
    <property type="evidence" value="ECO:0007669"/>
    <property type="project" value="InterPro"/>
</dbReference>
<comment type="similarity">
    <text evidence="3">Belongs to the LplA family.</text>
</comment>
<evidence type="ECO:0000256" key="1">
    <source>
        <dbReference type="ARBA" id="ARBA00003253"/>
    </source>
</evidence>
<evidence type="ECO:0000313" key="7">
    <source>
        <dbReference type="Proteomes" id="UP000701801"/>
    </source>
</evidence>
<dbReference type="CDD" id="cd16443">
    <property type="entry name" value="LplA"/>
    <property type="match status" value="1"/>
</dbReference>
<dbReference type="Proteomes" id="UP000701801">
    <property type="component" value="Unassembled WGS sequence"/>
</dbReference>
<dbReference type="GO" id="GO:0017118">
    <property type="term" value="F:lipoyltransferase activity"/>
    <property type="evidence" value="ECO:0007669"/>
    <property type="project" value="TreeGrafter"/>
</dbReference>
<accession>A0A9N9PYY1</accession>
<comment type="function">
    <text evidence="1">Catalyzes both the ATP-dependent activation of exogenously supplied lipoate to lipoyl-AMP and the transfer of the activated lipoyl onto the lipoyl domains of lipoate-dependent enzymes.</text>
</comment>
<dbReference type="PROSITE" id="PS51733">
    <property type="entry name" value="BPL_LPL_CATALYTIC"/>
    <property type="match status" value="1"/>
</dbReference>
<evidence type="ECO:0000256" key="4">
    <source>
        <dbReference type="ARBA" id="ARBA00015925"/>
    </source>
</evidence>
<dbReference type="Pfam" id="PF21948">
    <property type="entry name" value="LplA-B_cat"/>
    <property type="match status" value="1"/>
</dbReference>
<evidence type="ECO:0000256" key="2">
    <source>
        <dbReference type="ARBA" id="ARBA00005085"/>
    </source>
</evidence>
<dbReference type="PANTHER" id="PTHR12561:SF3">
    <property type="entry name" value="LIPOYLTRANSFERASE 1, MITOCHONDRIAL"/>
    <property type="match status" value="1"/>
</dbReference>
<comment type="caution">
    <text evidence="6">The sequence shown here is derived from an EMBL/GenBank/DDBJ whole genome shotgun (WGS) entry which is preliminary data.</text>
</comment>
<dbReference type="InterPro" id="IPR004143">
    <property type="entry name" value="BPL_LPL_catalytic"/>
</dbReference>
<keyword evidence="7" id="KW-1185">Reference proteome</keyword>
<dbReference type="GO" id="GO:0005739">
    <property type="term" value="C:mitochondrion"/>
    <property type="evidence" value="ECO:0007669"/>
    <property type="project" value="TreeGrafter"/>
</dbReference>
<comment type="pathway">
    <text evidence="2">Protein modification; protein lipoylation via exogenous pathway; protein N(6)-(lipoyl)lysine from lipoate: step 2/2.</text>
</comment>
<dbReference type="OrthoDB" id="201621at2759"/>
<evidence type="ECO:0000313" key="6">
    <source>
        <dbReference type="EMBL" id="CAG8979933.1"/>
    </source>
</evidence>
<sequence length="397" mass="44408">MSPSRGASLLFSHSRILTPAPNIHKWQLRFQSSLHQIPNAETQIYLSRSQSPYLNLSIEHHLLTKSPAESTILFLYTNSPSIIIGRNQNPWVECNLSLLRSSPLKPDLVRRRSGGGTVWHDEGNMNYSVICPTSKFDRDIHAQMVVRALRRLAVDGVWVNERHDIVMGSSVAAKPWKVSGSAYKLTRLRSVHHGTCLLNSPNLKDIGKFLRSPGKPYIKARGVDSVSSPIANVEVQNADFEDAVVKEFQQMYGHVDPVLVGEEEGDVPEIMKGLKELKSRDWIYGQTPQFHFSYPTHPSSEAFEEVGPTVSENLTPFNLSFIARNAAINSACLSQRPTSTQRTSSLGNVKVHEIEDWSQYVLPSRDGTLVDAKSRTTEEHETFVKDLNRIFGVALVG</sequence>
<gene>
    <name evidence="6" type="ORF">HYALB_00013517</name>
</gene>
<name>A0A9N9PYY1_9HELO</name>
<dbReference type="SUPFAM" id="SSF55681">
    <property type="entry name" value="Class II aaRS and biotin synthetases"/>
    <property type="match status" value="1"/>
</dbReference>
<reference evidence="6" key="1">
    <citation type="submission" date="2021-07" db="EMBL/GenBank/DDBJ databases">
        <authorList>
            <person name="Durling M."/>
        </authorList>
    </citation>
    <scope>NUCLEOTIDE SEQUENCE</scope>
</reference>
<organism evidence="6 7">
    <name type="scientific">Hymenoscyphus albidus</name>
    <dbReference type="NCBI Taxonomy" id="595503"/>
    <lineage>
        <taxon>Eukaryota</taxon>
        <taxon>Fungi</taxon>
        <taxon>Dikarya</taxon>
        <taxon>Ascomycota</taxon>
        <taxon>Pezizomycotina</taxon>
        <taxon>Leotiomycetes</taxon>
        <taxon>Helotiales</taxon>
        <taxon>Helotiaceae</taxon>
        <taxon>Hymenoscyphus</taxon>
    </lineage>
</organism>
<protein>
    <recommendedName>
        <fullName evidence="4">Putative lipoate-protein ligase A</fullName>
    </recommendedName>
</protein>
<feature type="domain" description="BPL/LPL catalytic" evidence="5">
    <location>
        <begin position="67"/>
        <end position="256"/>
    </location>
</feature>
<proteinExistence type="inferred from homology"/>
<dbReference type="InterPro" id="IPR045864">
    <property type="entry name" value="aa-tRNA-synth_II/BPL/LPL"/>
</dbReference>
<evidence type="ECO:0000259" key="5">
    <source>
        <dbReference type="PROSITE" id="PS51733"/>
    </source>
</evidence>
<dbReference type="PANTHER" id="PTHR12561">
    <property type="entry name" value="LIPOATE-PROTEIN LIGASE"/>
    <property type="match status" value="1"/>
</dbReference>